<dbReference type="PANTHER" id="PTHR15241:SF308">
    <property type="entry name" value="FLOWERING TIME CONTROL PROTEIN FCA ISOFORM X1"/>
    <property type="match status" value="1"/>
</dbReference>
<dbReference type="AlphaFoldDB" id="A0A453KH19"/>
<proteinExistence type="predicted"/>
<evidence type="ECO:0000259" key="2">
    <source>
        <dbReference type="PROSITE" id="PS50102"/>
    </source>
</evidence>
<evidence type="ECO:0000313" key="3">
    <source>
        <dbReference type="EnsemblPlants" id="AET5Gv20411200.21"/>
    </source>
</evidence>
<evidence type="ECO:0000256" key="1">
    <source>
        <dbReference type="PROSITE-ProRule" id="PRU00176"/>
    </source>
</evidence>
<keyword evidence="1" id="KW-0694">RNA-binding</keyword>
<dbReference type="InterPro" id="IPR000504">
    <property type="entry name" value="RRM_dom"/>
</dbReference>
<dbReference type="PANTHER" id="PTHR15241">
    <property type="entry name" value="TRANSFORMER-2-RELATED"/>
    <property type="match status" value="1"/>
</dbReference>
<reference evidence="4" key="1">
    <citation type="journal article" date="2014" name="Science">
        <title>Ancient hybridizations among the ancestral genomes of bread wheat.</title>
        <authorList>
            <consortium name="International Wheat Genome Sequencing Consortium,"/>
            <person name="Marcussen T."/>
            <person name="Sandve S.R."/>
            <person name="Heier L."/>
            <person name="Spannagl M."/>
            <person name="Pfeifer M."/>
            <person name="Jakobsen K.S."/>
            <person name="Wulff B.B."/>
            <person name="Steuernagel B."/>
            <person name="Mayer K.F."/>
            <person name="Olsen O.A."/>
        </authorList>
    </citation>
    <scope>NUCLEOTIDE SEQUENCE [LARGE SCALE GENOMIC DNA]</scope>
    <source>
        <strain evidence="4">cv. AL8/78</strain>
    </source>
</reference>
<name>A0A453KH19_AEGTS</name>
<sequence>FVASLNKQATAKEIEEIFAPFGHVEDVYIMKDGMRQSRGCGFVKFSSKEPALAAMNSLSGTYIMRGCEQPLIVRFADPKRPRPGESRWLRALLFCILH</sequence>
<dbReference type="Proteomes" id="UP000015105">
    <property type="component" value="Chromosome 5D"/>
</dbReference>
<feature type="domain" description="RRM" evidence="2">
    <location>
        <begin position="1"/>
        <end position="78"/>
    </location>
</feature>
<dbReference type="InterPro" id="IPR012677">
    <property type="entry name" value="Nucleotide-bd_a/b_plait_sf"/>
</dbReference>
<reference evidence="3" key="3">
    <citation type="journal article" date="2017" name="Nature">
        <title>Genome sequence of the progenitor of the wheat D genome Aegilops tauschii.</title>
        <authorList>
            <person name="Luo M.C."/>
            <person name="Gu Y.Q."/>
            <person name="Puiu D."/>
            <person name="Wang H."/>
            <person name="Twardziok S.O."/>
            <person name="Deal K.R."/>
            <person name="Huo N."/>
            <person name="Zhu T."/>
            <person name="Wang L."/>
            <person name="Wang Y."/>
            <person name="McGuire P.E."/>
            <person name="Liu S."/>
            <person name="Long H."/>
            <person name="Ramasamy R.K."/>
            <person name="Rodriguez J.C."/>
            <person name="Van S.L."/>
            <person name="Yuan L."/>
            <person name="Wang Z."/>
            <person name="Xia Z."/>
            <person name="Xiao L."/>
            <person name="Anderson O.D."/>
            <person name="Ouyang S."/>
            <person name="Liang Y."/>
            <person name="Zimin A.V."/>
            <person name="Pertea G."/>
            <person name="Qi P."/>
            <person name="Bennetzen J.L."/>
            <person name="Dai X."/>
            <person name="Dawson M.W."/>
            <person name="Muller H.G."/>
            <person name="Kugler K."/>
            <person name="Rivarola-Duarte L."/>
            <person name="Spannagl M."/>
            <person name="Mayer K.F.X."/>
            <person name="Lu F.H."/>
            <person name="Bevan M.W."/>
            <person name="Leroy P."/>
            <person name="Li P."/>
            <person name="You F.M."/>
            <person name="Sun Q."/>
            <person name="Liu Z."/>
            <person name="Lyons E."/>
            <person name="Wicker T."/>
            <person name="Salzberg S.L."/>
            <person name="Devos K.M."/>
            <person name="Dvorak J."/>
        </authorList>
    </citation>
    <scope>NUCLEOTIDE SEQUENCE [LARGE SCALE GENOMIC DNA]</scope>
    <source>
        <strain evidence="3">cv. AL8/78</strain>
    </source>
</reference>
<dbReference type="GO" id="GO:0003723">
    <property type="term" value="F:RNA binding"/>
    <property type="evidence" value="ECO:0007669"/>
    <property type="project" value="UniProtKB-UniRule"/>
</dbReference>
<organism evidence="3 4">
    <name type="scientific">Aegilops tauschii subsp. strangulata</name>
    <name type="common">Goatgrass</name>
    <dbReference type="NCBI Taxonomy" id="200361"/>
    <lineage>
        <taxon>Eukaryota</taxon>
        <taxon>Viridiplantae</taxon>
        <taxon>Streptophyta</taxon>
        <taxon>Embryophyta</taxon>
        <taxon>Tracheophyta</taxon>
        <taxon>Spermatophyta</taxon>
        <taxon>Magnoliopsida</taxon>
        <taxon>Liliopsida</taxon>
        <taxon>Poales</taxon>
        <taxon>Poaceae</taxon>
        <taxon>BOP clade</taxon>
        <taxon>Pooideae</taxon>
        <taxon>Triticodae</taxon>
        <taxon>Triticeae</taxon>
        <taxon>Triticinae</taxon>
        <taxon>Aegilops</taxon>
    </lineage>
</organism>
<evidence type="ECO:0000313" key="4">
    <source>
        <dbReference type="Proteomes" id="UP000015105"/>
    </source>
</evidence>
<protein>
    <recommendedName>
        <fullName evidence="2">RRM domain-containing protein</fullName>
    </recommendedName>
</protein>
<dbReference type="SMART" id="SM00360">
    <property type="entry name" value="RRM"/>
    <property type="match status" value="1"/>
</dbReference>
<dbReference type="SUPFAM" id="SSF54928">
    <property type="entry name" value="RNA-binding domain, RBD"/>
    <property type="match status" value="1"/>
</dbReference>
<reference evidence="3" key="5">
    <citation type="journal article" date="2021" name="G3 (Bethesda)">
        <title>Aegilops tauschii genome assembly Aet v5.0 features greater sequence contiguity and improved annotation.</title>
        <authorList>
            <person name="Wang L."/>
            <person name="Zhu T."/>
            <person name="Rodriguez J.C."/>
            <person name="Deal K.R."/>
            <person name="Dubcovsky J."/>
            <person name="McGuire P.E."/>
            <person name="Lux T."/>
            <person name="Spannagl M."/>
            <person name="Mayer K.F.X."/>
            <person name="Baldrich P."/>
            <person name="Meyers B.C."/>
            <person name="Huo N."/>
            <person name="Gu Y.Q."/>
            <person name="Zhou H."/>
            <person name="Devos K.M."/>
            <person name="Bennetzen J.L."/>
            <person name="Unver T."/>
            <person name="Budak H."/>
            <person name="Gulick P.J."/>
            <person name="Galiba G."/>
            <person name="Kalapos B."/>
            <person name="Nelson D.R."/>
            <person name="Li P."/>
            <person name="You F.M."/>
            <person name="Luo M.C."/>
            <person name="Dvorak J."/>
        </authorList>
    </citation>
    <scope>NUCLEOTIDE SEQUENCE [LARGE SCALE GENOMIC DNA]</scope>
    <source>
        <strain evidence="3">cv. AL8/78</strain>
    </source>
</reference>
<reference evidence="3" key="4">
    <citation type="submission" date="2019-03" db="UniProtKB">
        <authorList>
            <consortium name="EnsemblPlants"/>
        </authorList>
    </citation>
    <scope>IDENTIFICATION</scope>
</reference>
<dbReference type="InterPro" id="IPR035979">
    <property type="entry name" value="RBD_domain_sf"/>
</dbReference>
<dbReference type="FunFam" id="3.30.70.330:FF:000374">
    <property type="entry name" value="Flowering time control protein FCA"/>
    <property type="match status" value="1"/>
</dbReference>
<reference evidence="4" key="2">
    <citation type="journal article" date="2017" name="Nat. Plants">
        <title>The Aegilops tauschii genome reveals multiple impacts of transposons.</title>
        <authorList>
            <person name="Zhao G."/>
            <person name="Zou C."/>
            <person name="Li K."/>
            <person name="Wang K."/>
            <person name="Li T."/>
            <person name="Gao L."/>
            <person name="Zhang X."/>
            <person name="Wang H."/>
            <person name="Yang Z."/>
            <person name="Liu X."/>
            <person name="Jiang W."/>
            <person name="Mao L."/>
            <person name="Kong X."/>
            <person name="Jiao Y."/>
            <person name="Jia J."/>
        </authorList>
    </citation>
    <scope>NUCLEOTIDE SEQUENCE [LARGE SCALE GENOMIC DNA]</scope>
    <source>
        <strain evidence="4">cv. AL8/78</strain>
    </source>
</reference>
<dbReference type="Pfam" id="PF00076">
    <property type="entry name" value="RRM_1"/>
    <property type="match status" value="1"/>
</dbReference>
<dbReference type="PROSITE" id="PS50102">
    <property type="entry name" value="RRM"/>
    <property type="match status" value="1"/>
</dbReference>
<accession>A0A453KH19</accession>
<dbReference type="EnsemblPlants" id="AET5Gv20411200.21">
    <property type="protein sequence ID" value="AET5Gv20411200.21"/>
    <property type="gene ID" value="AET5Gv20411200"/>
</dbReference>
<dbReference type="Gramene" id="AET5Gv20411200.21">
    <property type="protein sequence ID" value="AET5Gv20411200.21"/>
    <property type="gene ID" value="AET5Gv20411200"/>
</dbReference>
<dbReference type="Gene3D" id="3.30.70.330">
    <property type="match status" value="1"/>
</dbReference>
<keyword evidence="4" id="KW-1185">Reference proteome</keyword>